<evidence type="ECO:0008006" key="3">
    <source>
        <dbReference type="Google" id="ProtNLM"/>
    </source>
</evidence>
<sequence length="650" mass="74127">MYQKALRSSPTLFAPFYAPDEANSASQHVLFGNYKSGSSYYLNPYAEMLRGYKEYSQSRMLAQLELNQNLFSITEGLNAKGLFSTNRYSYFDVARAYGPYFYNIGIYDKNTDKYTLNYLNEKEGPAHYEDIRPLSQNRNLSTELYGQVTLDYNRLFNEKHNFGGTLVFVMQQRLSTTENFDLQSSLPHRNIGISGRASYAYDNRYFGEFNFGYNGSERFYRDKQFGFFPTIGLAWVVSNEKFWNVSSINKLKLRGSYGLVGNDAIGRAEDRFFYLSSVNLDNAGRGATFGFDNGYTANGVSISRYPNLDITWEKSYQTNAAIELGLFNKVNLVAEAYQQRRKNILMTRSSIPSTMGLSTVTMANVGEASSKGVDLSLDYTHNFNSNFWMITRGSFTFATSEFVKYEEPEYVDRYKSHVGQSINQNWGYIAERLFIDENDVANSPRQNFGLYQAGDIKYRDVNGDGQITTLDMVPIGYPTAPEITYGFGTSIGFKNLDFSVFFQGLARESFWIDPYATAPFVNYDGNGINNGFLGENALLQAYADSHWSEESRDIYAVWPRLSTIAIANNNQSSTWFMRNGSFLRVKSVEAGYTLPQDFTNRFKITNFRIYFSGSNLFNFSKFKLWDPEMGGNGLGYPLQKVFNIGLNMNF</sequence>
<dbReference type="Proteomes" id="UP000614460">
    <property type="component" value="Unassembled WGS sequence"/>
</dbReference>
<evidence type="ECO:0000313" key="2">
    <source>
        <dbReference type="Proteomes" id="UP000614460"/>
    </source>
</evidence>
<keyword evidence="2" id="KW-1185">Reference proteome</keyword>
<dbReference type="SUPFAM" id="SSF56935">
    <property type="entry name" value="Porins"/>
    <property type="match status" value="1"/>
</dbReference>
<accession>A0A8H9FXW6</accession>
<dbReference type="NCBIfam" id="TIGR04056">
    <property type="entry name" value="OMP_RagA_SusC"/>
    <property type="match status" value="1"/>
</dbReference>
<dbReference type="InterPro" id="IPR018247">
    <property type="entry name" value="EF_Hand_1_Ca_BS"/>
</dbReference>
<protein>
    <recommendedName>
        <fullName evidence="3">SusC/RagA family TonB-linked outer membrane protein</fullName>
    </recommendedName>
</protein>
<dbReference type="RefSeq" id="WP_220476741.1">
    <property type="nucleotide sequence ID" value="NZ_BMKM01000002.1"/>
</dbReference>
<dbReference type="InterPro" id="IPR023996">
    <property type="entry name" value="TonB-dep_OMP_SusC/RagA"/>
</dbReference>
<dbReference type="PROSITE" id="PS00018">
    <property type="entry name" value="EF_HAND_1"/>
    <property type="match status" value="1"/>
</dbReference>
<reference evidence="1" key="1">
    <citation type="journal article" date="2014" name="Int. J. Syst. Evol. Microbiol.">
        <title>Complete genome sequence of Corynebacterium casei LMG S-19264T (=DSM 44701T), isolated from a smear-ripened cheese.</title>
        <authorList>
            <consortium name="US DOE Joint Genome Institute (JGI-PGF)"/>
            <person name="Walter F."/>
            <person name="Albersmeier A."/>
            <person name="Kalinowski J."/>
            <person name="Ruckert C."/>
        </authorList>
    </citation>
    <scope>NUCLEOTIDE SEQUENCE</scope>
    <source>
        <strain evidence="1">CGMCC 1.15966</strain>
    </source>
</reference>
<proteinExistence type="predicted"/>
<comment type="caution">
    <text evidence="1">The sequence shown here is derived from an EMBL/GenBank/DDBJ whole genome shotgun (WGS) entry which is preliminary data.</text>
</comment>
<organism evidence="1 2">
    <name type="scientific">Sphingobacterium cellulitidis</name>
    <dbReference type="NCBI Taxonomy" id="1768011"/>
    <lineage>
        <taxon>Bacteria</taxon>
        <taxon>Pseudomonadati</taxon>
        <taxon>Bacteroidota</taxon>
        <taxon>Sphingobacteriia</taxon>
        <taxon>Sphingobacteriales</taxon>
        <taxon>Sphingobacteriaceae</taxon>
        <taxon>Sphingobacterium</taxon>
    </lineage>
</organism>
<name>A0A8H9FXW6_9SPHI</name>
<gene>
    <name evidence="1" type="ORF">GCM10011516_13590</name>
</gene>
<evidence type="ECO:0000313" key="1">
    <source>
        <dbReference type="EMBL" id="GGE17161.1"/>
    </source>
</evidence>
<dbReference type="EMBL" id="BMKM01000002">
    <property type="protein sequence ID" value="GGE17161.1"/>
    <property type="molecule type" value="Genomic_DNA"/>
</dbReference>
<reference evidence="1" key="2">
    <citation type="submission" date="2020-09" db="EMBL/GenBank/DDBJ databases">
        <authorList>
            <person name="Sun Q."/>
            <person name="Zhou Y."/>
        </authorList>
    </citation>
    <scope>NUCLEOTIDE SEQUENCE</scope>
    <source>
        <strain evidence="1">CGMCC 1.15966</strain>
    </source>
</reference>
<dbReference type="AlphaFoldDB" id="A0A8H9FXW6"/>